<reference evidence="1" key="2">
    <citation type="journal article" date="2022" name="New Phytol.">
        <title>Evolutionary transition to the ectomycorrhizal habit in the genomes of a hyperdiverse lineage of mushroom-forming fungi.</title>
        <authorList>
            <person name="Looney B."/>
            <person name="Miyauchi S."/>
            <person name="Morin E."/>
            <person name="Drula E."/>
            <person name="Courty P.E."/>
            <person name="Kohler A."/>
            <person name="Kuo A."/>
            <person name="LaButti K."/>
            <person name="Pangilinan J."/>
            <person name="Lipzen A."/>
            <person name="Riley R."/>
            <person name="Andreopoulos W."/>
            <person name="He G."/>
            <person name="Johnson J."/>
            <person name="Nolan M."/>
            <person name="Tritt A."/>
            <person name="Barry K.W."/>
            <person name="Grigoriev I.V."/>
            <person name="Nagy L.G."/>
            <person name="Hibbett D."/>
            <person name="Henrissat B."/>
            <person name="Matheny P.B."/>
            <person name="Labbe J."/>
            <person name="Martin F.M."/>
        </authorList>
    </citation>
    <scope>NUCLEOTIDE SEQUENCE</scope>
    <source>
        <strain evidence="1">FP105234-sp</strain>
    </source>
</reference>
<gene>
    <name evidence="1" type="ORF">FA95DRAFT_926202</name>
</gene>
<proteinExistence type="predicted"/>
<comment type="caution">
    <text evidence="1">The sequence shown here is derived from an EMBL/GenBank/DDBJ whole genome shotgun (WGS) entry which is preliminary data.</text>
</comment>
<protein>
    <submittedName>
        <fullName evidence="1">Uncharacterized protein</fullName>
    </submittedName>
</protein>
<keyword evidence="2" id="KW-1185">Reference proteome</keyword>
<sequence>MSLIKSGVYLQSNWNKCLGMFEQFIKYGERVVSCYTFCTSQVRYARMQASEDLCALVWGFDVQSATTTALDSARHAFAAVSSAASHKIRKVTGSSDKATLSLRSGMNHMSLVLRGMDQAPAYTMKELVKQLRVWTKERRLLLDAIALAEGTT</sequence>
<reference evidence="1" key="1">
    <citation type="submission" date="2021-02" db="EMBL/GenBank/DDBJ databases">
        <authorList>
            <consortium name="DOE Joint Genome Institute"/>
            <person name="Ahrendt S."/>
            <person name="Looney B.P."/>
            <person name="Miyauchi S."/>
            <person name="Morin E."/>
            <person name="Drula E."/>
            <person name="Courty P.E."/>
            <person name="Chicoki N."/>
            <person name="Fauchery L."/>
            <person name="Kohler A."/>
            <person name="Kuo A."/>
            <person name="Labutti K."/>
            <person name="Pangilinan J."/>
            <person name="Lipzen A."/>
            <person name="Riley R."/>
            <person name="Andreopoulos W."/>
            <person name="He G."/>
            <person name="Johnson J."/>
            <person name="Barry K.W."/>
            <person name="Grigoriev I.V."/>
            <person name="Nagy L."/>
            <person name="Hibbett D."/>
            <person name="Henrissat B."/>
            <person name="Matheny P.B."/>
            <person name="Labbe J."/>
            <person name="Martin F."/>
        </authorList>
    </citation>
    <scope>NUCLEOTIDE SEQUENCE</scope>
    <source>
        <strain evidence="1">FP105234-sp</strain>
    </source>
</reference>
<name>A0ACB8R851_9AGAM</name>
<dbReference type="EMBL" id="MU276227">
    <property type="protein sequence ID" value="KAI0040115.1"/>
    <property type="molecule type" value="Genomic_DNA"/>
</dbReference>
<organism evidence="1 2">
    <name type="scientific">Auriscalpium vulgare</name>
    <dbReference type="NCBI Taxonomy" id="40419"/>
    <lineage>
        <taxon>Eukaryota</taxon>
        <taxon>Fungi</taxon>
        <taxon>Dikarya</taxon>
        <taxon>Basidiomycota</taxon>
        <taxon>Agaricomycotina</taxon>
        <taxon>Agaricomycetes</taxon>
        <taxon>Russulales</taxon>
        <taxon>Auriscalpiaceae</taxon>
        <taxon>Auriscalpium</taxon>
    </lineage>
</organism>
<evidence type="ECO:0000313" key="2">
    <source>
        <dbReference type="Proteomes" id="UP000814033"/>
    </source>
</evidence>
<evidence type="ECO:0000313" key="1">
    <source>
        <dbReference type="EMBL" id="KAI0040115.1"/>
    </source>
</evidence>
<dbReference type="Proteomes" id="UP000814033">
    <property type="component" value="Unassembled WGS sequence"/>
</dbReference>
<accession>A0ACB8R851</accession>